<keyword evidence="2" id="KW-1185">Reference proteome</keyword>
<protein>
    <submittedName>
        <fullName evidence="1">Acetyltransferase (Isoleucine patch superfamily)</fullName>
    </submittedName>
</protein>
<dbReference type="EMBL" id="NQJD01000022">
    <property type="protein sequence ID" value="TAA74602.1"/>
    <property type="molecule type" value="Genomic_DNA"/>
</dbReference>
<accession>A0A521G0S8</accession>
<dbReference type="SUPFAM" id="SSF51161">
    <property type="entry name" value="Trimeric LpxA-like enzymes"/>
    <property type="match status" value="1"/>
</dbReference>
<proteinExistence type="predicted"/>
<name>A0A521G0S8_9BACT</name>
<dbReference type="InterPro" id="IPR011004">
    <property type="entry name" value="Trimer_LpxA-like_sf"/>
</dbReference>
<dbReference type="CDD" id="cd04647">
    <property type="entry name" value="LbH_MAT_like"/>
    <property type="match status" value="1"/>
</dbReference>
<evidence type="ECO:0000313" key="1">
    <source>
        <dbReference type="EMBL" id="TAA74602.1"/>
    </source>
</evidence>
<dbReference type="AlphaFoldDB" id="A0A521G0S8"/>
<sequence>MQKTHQAVTGKGSPLAKYQDVMVGSRSLAALLYYEWCMMLGPLPGAAGMLLRQIFWPRLFAECGKGCMFAAGITVRHPNRIRLGKSVVIGESCILDGRHGSAVISINIGDNVMLSNNVMLSCKNGTIGISDNCGLNSQTIIQSCNGCPVEIGSDCVIGQQCFIIGGGSYNTNRLDIPMREQGLRTDGGVRLEADIWLGGNVTVLGGVTMGRGSIAGAGSVLTKSVGIYTVSAGVPAKVIKTRQAEPQA</sequence>
<dbReference type="PANTHER" id="PTHR23416:SF78">
    <property type="entry name" value="LIPOPOLYSACCHARIDE BIOSYNTHESIS O-ACETYL TRANSFERASE WBBJ-RELATED"/>
    <property type="match status" value="1"/>
</dbReference>
<dbReference type="Proteomes" id="UP000316238">
    <property type="component" value="Unassembled WGS sequence"/>
</dbReference>
<organism evidence="1 2">
    <name type="scientific">Candidatus Electronema aureum</name>
    <dbReference type="NCBI Taxonomy" id="2005002"/>
    <lineage>
        <taxon>Bacteria</taxon>
        <taxon>Pseudomonadati</taxon>
        <taxon>Thermodesulfobacteriota</taxon>
        <taxon>Desulfobulbia</taxon>
        <taxon>Desulfobulbales</taxon>
        <taxon>Desulfobulbaceae</taxon>
        <taxon>Candidatus Electronema</taxon>
    </lineage>
</organism>
<comment type="caution">
    <text evidence="1">The sequence shown here is derived from an EMBL/GenBank/DDBJ whole genome shotgun (WGS) entry which is preliminary data.</text>
</comment>
<reference evidence="1" key="1">
    <citation type="submission" date="2017-07" db="EMBL/GenBank/DDBJ databases">
        <title>The cable genome - Insights into the physiology and evolution of filamentous bacteria capable of sulfide oxidation via long distance electron transfer.</title>
        <authorList>
            <person name="Thorup C."/>
            <person name="Bjerg J.T."/>
            <person name="Schreiber L."/>
            <person name="Nielsen L.P."/>
            <person name="Kjeldsen K.U."/>
            <person name="Boesen T."/>
            <person name="Boggild A."/>
            <person name="Meysman F."/>
            <person name="Geelhoed J."/>
            <person name="Schramm A."/>
        </authorList>
    </citation>
    <scope>NUCLEOTIDE SEQUENCE [LARGE SCALE GENOMIC DNA]</scope>
    <source>
        <strain evidence="1">GS</strain>
    </source>
</reference>
<dbReference type="Gene3D" id="2.160.10.10">
    <property type="entry name" value="Hexapeptide repeat proteins"/>
    <property type="match status" value="2"/>
</dbReference>
<evidence type="ECO:0000313" key="2">
    <source>
        <dbReference type="Proteomes" id="UP000316238"/>
    </source>
</evidence>
<dbReference type="PANTHER" id="PTHR23416">
    <property type="entry name" value="SIALIC ACID SYNTHASE-RELATED"/>
    <property type="match status" value="1"/>
</dbReference>
<dbReference type="InterPro" id="IPR051159">
    <property type="entry name" value="Hexapeptide_acetyltransf"/>
</dbReference>
<dbReference type="GO" id="GO:0016740">
    <property type="term" value="F:transferase activity"/>
    <property type="evidence" value="ECO:0007669"/>
    <property type="project" value="UniProtKB-KW"/>
</dbReference>
<gene>
    <name evidence="1" type="ORF">CDV28_12239</name>
</gene>